<evidence type="ECO:0000256" key="1">
    <source>
        <dbReference type="ARBA" id="ARBA00022531"/>
    </source>
</evidence>
<dbReference type="EMBL" id="JBHTLI010000001">
    <property type="protein sequence ID" value="MFD1095599.1"/>
    <property type="molecule type" value="Genomic_DNA"/>
</dbReference>
<dbReference type="Proteomes" id="UP001597131">
    <property type="component" value="Unassembled WGS sequence"/>
</dbReference>
<dbReference type="InterPro" id="IPR036278">
    <property type="entry name" value="Sialidase_sf"/>
</dbReference>
<gene>
    <name evidence="6" type="ORF">ACFQ3Q_07565</name>
</gene>
<evidence type="ECO:0000259" key="5">
    <source>
        <dbReference type="PROSITE" id="PS50853"/>
    </source>
</evidence>
<feature type="signal peptide" evidence="4">
    <location>
        <begin position="1"/>
        <end position="21"/>
    </location>
</feature>
<dbReference type="InterPro" id="IPR036116">
    <property type="entry name" value="FN3_sf"/>
</dbReference>
<dbReference type="Pfam" id="PF14870">
    <property type="entry name" value="PSII_BNR"/>
    <property type="match status" value="1"/>
</dbReference>
<dbReference type="PANTHER" id="PTHR47199">
    <property type="entry name" value="PHOTOSYSTEM II STABILITY/ASSEMBLY FACTOR HCF136, CHLOROPLASTIC"/>
    <property type="match status" value="1"/>
</dbReference>
<feature type="domain" description="Fibronectin type-III" evidence="5">
    <location>
        <begin position="45"/>
        <end position="144"/>
    </location>
</feature>
<dbReference type="PROSITE" id="PS50853">
    <property type="entry name" value="FN3"/>
    <property type="match status" value="1"/>
</dbReference>
<evidence type="ECO:0000256" key="3">
    <source>
        <dbReference type="SAM" id="MobiDB-lite"/>
    </source>
</evidence>
<dbReference type="SUPFAM" id="SSF110296">
    <property type="entry name" value="Oligoxyloglucan reducing end-specific cellobiohydrolase"/>
    <property type="match status" value="1"/>
</dbReference>
<sequence length="435" mass="47620">MDLNKKLLLTLIFSLSLVVLSCSKQENDDGQQVIEKEKEVIETAKFSTSTASEIKANSVIIESEISENGGAEVTERGVCWSTETSPTISNDKTEDGTGTGSFTSKLENLNSNTTYYARAYAKNSAGVSYGNEIQFKTLEETSSSYGIILRTTDGGETWSSIRVNNILNLHSVYFLNETTGYAVGDLGKIIKTTDGGESWSLQNTGSYILFDVFFANENTGYAVGNHHTILKTEDGGATWVRQESGTYKALNSVYFTDENTGVIVGESGVILTTQNGGKEWNLQKDPYKKNLYSVKFTSRTKGYAACLDKIYLTSDGGATWESIFYHPSIFYDLFAFSDGPIYAVQAEAVGGPGSIYKTANSGSEWEEIAPNLSYRLKTVFFINENTGYVAGFDGDIFKTTDGGNNWTKQESGTQYAIESIRFINESTGIAVGHMK</sequence>
<dbReference type="SUPFAM" id="SSF50939">
    <property type="entry name" value="Sialidases"/>
    <property type="match status" value="1"/>
</dbReference>
<evidence type="ECO:0000313" key="6">
    <source>
        <dbReference type="EMBL" id="MFD1095599.1"/>
    </source>
</evidence>
<feature type="chain" id="PRO_5045497390" evidence="4">
    <location>
        <begin position="22"/>
        <end position="435"/>
    </location>
</feature>
<comment type="caution">
    <text evidence="6">The sequence shown here is derived from an EMBL/GenBank/DDBJ whole genome shotgun (WGS) entry which is preliminary data.</text>
</comment>
<keyword evidence="7" id="KW-1185">Reference proteome</keyword>
<proteinExistence type="predicted"/>
<organism evidence="6 7">
    <name type="scientific">Salegentibacter chungangensis</name>
    <dbReference type="NCBI Taxonomy" id="1335724"/>
    <lineage>
        <taxon>Bacteria</taxon>
        <taxon>Pseudomonadati</taxon>
        <taxon>Bacteroidota</taxon>
        <taxon>Flavobacteriia</taxon>
        <taxon>Flavobacteriales</taxon>
        <taxon>Flavobacteriaceae</taxon>
        <taxon>Salegentibacter</taxon>
    </lineage>
</organism>
<dbReference type="Gene3D" id="2.130.10.10">
    <property type="entry name" value="YVTN repeat-like/Quinoprotein amine dehydrogenase"/>
    <property type="match status" value="1"/>
</dbReference>
<protein>
    <submittedName>
        <fullName evidence="6">YCF48-related protein</fullName>
    </submittedName>
</protein>
<keyword evidence="2" id="KW-0604">Photosystem II</keyword>
<evidence type="ECO:0000313" key="7">
    <source>
        <dbReference type="Proteomes" id="UP001597131"/>
    </source>
</evidence>
<feature type="region of interest" description="Disordered" evidence="3">
    <location>
        <begin position="82"/>
        <end position="104"/>
    </location>
</feature>
<dbReference type="InterPro" id="IPR028203">
    <property type="entry name" value="PSII_CF48-like_dom"/>
</dbReference>
<dbReference type="Gene3D" id="2.60.40.10">
    <property type="entry name" value="Immunoglobulins"/>
    <property type="match status" value="1"/>
</dbReference>
<evidence type="ECO:0000256" key="4">
    <source>
        <dbReference type="SAM" id="SignalP"/>
    </source>
</evidence>
<keyword evidence="4" id="KW-0732">Signal</keyword>
<dbReference type="SUPFAM" id="SSF49265">
    <property type="entry name" value="Fibronectin type III"/>
    <property type="match status" value="1"/>
</dbReference>
<reference evidence="7" key="1">
    <citation type="journal article" date="2019" name="Int. J. Syst. Evol. Microbiol.">
        <title>The Global Catalogue of Microorganisms (GCM) 10K type strain sequencing project: providing services to taxonomists for standard genome sequencing and annotation.</title>
        <authorList>
            <consortium name="The Broad Institute Genomics Platform"/>
            <consortium name="The Broad Institute Genome Sequencing Center for Infectious Disease"/>
            <person name="Wu L."/>
            <person name="Ma J."/>
        </authorList>
    </citation>
    <scope>NUCLEOTIDE SEQUENCE [LARGE SCALE GENOMIC DNA]</scope>
    <source>
        <strain evidence="7">CCUG 64793</strain>
    </source>
</reference>
<dbReference type="InterPro" id="IPR015943">
    <property type="entry name" value="WD40/YVTN_repeat-like_dom_sf"/>
</dbReference>
<dbReference type="CDD" id="cd15482">
    <property type="entry name" value="Sialidase_non-viral"/>
    <property type="match status" value="1"/>
</dbReference>
<dbReference type="PANTHER" id="PTHR47199:SF2">
    <property type="entry name" value="PHOTOSYSTEM II STABILITY_ASSEMBLY FACTOR HCF136, CHLOROPLASTIC"/>
    <property type="match status" value="1"/>
</dbReference>
<dbReference type="InterPro" id="IPR003961">
    <property type="entry name" value="FN3_dom"/>
</dbReference>
<dbReference type="RefSeq" id="WP_380744471.1">
    <property type="nucleotide sequence ID" value="NZ_JBHTLI010000001.1"/>
</dbReference>
<name>A0ABW3NT28_9FLAO</name>
<accession>A0ABW3NT28</accession>
<dbReference type="InterPro" id="IPR013783">
    <property type="entry name" value="Ig-like_fold"/>
</dbReference>
<dbReference type="PROSITE" id="PS51257">
    <property type="entry name" value="PROKAR_LIPOPROTEIN"/>
    <property type="match status" value="1"/>
</dbReference>
<keyword evidence="1" id="KW-0602">Photosynthesis</keyword>
<evidence type="ECO:0000256" key="2">
    <source>
        <dbReference type="ARBA" id="ARBA00023276"/>
    </source>
</evidence>